<gene>
    <name evidence="1" type="ORF">ES1_17660</name>
</gene>
<reference evidence="1 2" key="1">
    <citation type="submission" date="2010-03" db="EMBL/GenBank/DDBJ databases">
        <title>The genome sequence of Eubacterium siraeum V10Sc8a.</title>
        <authorList>
            <consortium name="metaHIT consortium -- http://www.metahit.eu/"/>
            <person name="Pajon A."/>
            <person name="Turner K."/>
            <person name="Parkhill J."/>
            <person name="Duncan S."/>
            <person name="Flint H."/>
        </authorList>
    </citation>
    <scope>NUCLEOTIDE SEQUENCE [LARGE SCALE GENOMIC DNA]</scope>
    <source>
        <strain evidence="1 2">V10Sc8a</strain>
    </source>
</reference>
<organism evidence="1 2">
    <name type="scientific">[Eubacterium] siraeum V10Sc8a</name>
    <dbReference type="NCBI Taxonomy" id="717961"/>
    <lineage>
        <taxon>Bacteria</taxon>
        <taxon>Bacillati</taxon>
        <taxon>Bacillota</taxon>
        <taxon>Clostridia</taxon>
        <taxon>Eubacteriales</taxon>
        <taxon>Oscillospiraceae</taxon>
        <taxon>Oscillospiraceae incertae sedis</taxon>
    </lineage>
</organism>
<evidence type="ECO:0000313" key="1">
    <source>
        <dbReference type="EMBL" id="CBL34692.1"/>
    </source>
</evidence>
<dbReference type="BioCyc" id="ESIR717961:G136L-1469-MONOMER"/>
<sequence length="30" mass="3381">MKKRYSVKTQKCDGINYKNGSIATAVFDDV</sequence>
<dbReference type="HOGENOM" id="CLU_3403620_0_0_9"/>
<dbReference type="AlphaFoldDB" id="D4MLQ9"/>
<dbReference type="PATRIC" id="fig|717961.3.peg.1893"/>
<name>D4MLQ9_9FIRM</name>
<evidence type="ECO:0000313" key="2">
    <source>
        <dbReference type="Proteomes" id="UP000007050"/>
    </source>
</evidence>
<dbReference type="KEGG" id="esr:ES1_17660"/>
<protein>
    <submittedName>
        <fullName evidence="1">Uncharacterized protein</fullName>
    </submittedName>
</protein>
<dbReference type="Proteomes" id="UP000007050">
    <property type="component" value="Chromosome"/>
</dbReference>
<proteinExistence type="predicted"/>
<accession>D4MLQ9</accession>
<reference evidence="1 2" key="2">
    <citation type="submission" date="2010-03" db="EMBL/GenBank/DDBJ databases">
        <authorList>
            <person name="Pajon A."/>
        </authorList>
    </citation>
    <scope>NUCLEOTIDE SEQUENCE [LARGE SCALE GENOMIC DNA]</scope>
    <source>
        <strain evidence="1 2">V10Sc8a</strain>
    </source>
</reference>
<dbReference type="EMBL" id="FP929059">
    <property type="protein sequence ID" value="CBL34692.1"/>
    <property type="molecule type" value="Genomic_DNA"/>
</dbReference>